<feature type="chain" id="PRO_5010665221" evidence="7">
    <location>
        <begin position="26"/>
        <end position="423"/>
    </location>
</feature>
<keyword evidence="1 5" id="KW-0479">Metal-binding</keyword>
<organism evidence="9 11">
    <name type="scientific">Nelumbo nucifera</name>
    <name type="common">Sacred lotus</name>
    <dbReference type="NCBI Taxonomy" id="4432"/>
    <lineage>
        <taxon>Eukaryota</taxon>
        <taxon>Viridiplantae</taxon>
        <taxon>Streptophyta</taxon>
        <taxon>Embryophyta</taxon>
        <taxon>Tracheophyta</taxon>
        <taxon>Spermatophyta</taxon>
        <taxon>Magnoliopsida</taxon>
        <taxon>Proteales</taxon>
        <taxon>Nelumbonaceae</taxon>
        <taxon>Nelumbo</taxon>
    </lineage>
</organism>
<feature type="compositionally biased region" description="Basic and acidic residues" evidence="6">
    <location>
        <begin position="150"/>
        <end position="171"/>
    </location>
</feature>
<dbReference type="PROSITE" id="PS50103">
    <property type="entry name" value="ZF_C3H1"/>
    <property type="match status" value="2"/>
</dbReference>
<dbReference type="InterPro" id="IPR000571">
    <property type="entry name" value="Znf_CCCH"/>
</dbReference>
<dbReference type="SUPFAM" id="SSF90229">
    <property type="entry name" value="CCCH zinc finger"/>
    <property type="match status" value="2"/>
</dbReference>
<feature type="region of interest" description="Disordered" evidence="6">
    <location>
        <begin position="150"/>
        <end position="196"/>
    </location>
</feature>
<dbReference type="SMART" id="SM00356">
    <property type="entry name" value="ZnF_C3H1"/>
    <property type="match status" value="3"/>
</dbReference>
<evidence type="ECO:0000313" key="10">
    <source>
        <dbReference type="RefSeq" id="XP_010242061.1"/>
    </source>
</evidence>
<name>A0A1U7Z426_NELNU</name>
<dbReference type="GO" id="GO:0003677">
    <property type="term" value="F:DNA binding"/>
    <property type="evidence" value="ECO:0007669"/>
    <property type="project" value="UniProtKB-KW"/>
</dbReference>
<dbReference type="KEGG" id="nnu:104586504"/>
<evidence type="ECO:0000256" key="3">
    <source>
        <dbReference type="ARBA" id="ARBA00022833"/>
    </source>
</evidence>
<feature type="signal peptide" evidence="7">
    <location>
        <begin position="1"/>
        <end position="25"/>
    </location>
</feature>
<feature type="zinc finger region" description="C3H1-type" evidence="5">
    <location>
        <begin position="209"/>
        <end position="237"/>
    </location>
</feature>
<keyword evidence="3 5" id="KW-0862">Zinc</keyword>
<evidence type="ECO:0000313" key="11">
    <source>
        <dbReference type="RefSeq" id="XP_010242062.1"/>
    </source>
</evidence>
<feature type="compositionally biased region" description="Low complexity" evidence="6">
    <location>
        <begin position="99"/>
        <end position="110"/>
    </location>
</feature>
<dbReference type="GeneID" id="104586504"/>
<keyword evidence="4" id="KW-0238">DNA-binding</keyword>
<accession>A0A1U7Z426</accession>
<dbReference type="GO" id="GO:0008270">
    <property type="term" value="F:zinc ion binding"/>
    <property type="evidence" value="ECO:0007669"/>
    <property type="project" value="UniProtKB-KW"/>
</dbReference>
<gene>
    <name evidence="10 11" type="primary">LOC104586504</name>
</gene>
<feature type="compositionally biased region" description="Basic and acidic residues" evidence="6">
    <location>
        <begin position="180"/>
        <end position="194"/>
    </location>
</feature>
<sequence>MMSAFLTSRLVYAILVSSAALGVRSSMKDWEFNFNVPGWKCERGTGDCEEGSGSEKNTNKSDKNEGVDNVENDSTVQEKKNKIYELLQKCNHLVARKNQPQQSPESPEPVEVAKQKEKENERSLEQVIKEIEGEDDGLPGRVEETKYMVSKGKEKENDRCQQKERQPECKNHSRKGRRKFGNDSRHNHPQEKHVVGPPLEFNFLGLPIRPGEKECQYYMRTGSCKYATNCWFHHPDPTTAEDDFLYICNNSVSTPLCSLGSSEHAPTSFSLPRTSNETISYMETSSSYVSVPFPEPQGLYQNSEWNSCQSSQCPQEGNIRSPSVVLESNITKIMDGSSHQQKMPIEEGPVGPNPAIIRTHNRMCKNHHPKNRAPKLPVCNLSPMGLPLRPGHNICRHYKRNGNCGFGPDCKFHHPVNCNSQAS</sequence>
<feature type="zinc finger region" description="C3H1-type" evidence="5">
    <location>
        <begin position="389"/>
        <end position="417"/>
    </location>
</feature>
<dbReference type="InterPro" id="IPR050974">
    <property type="entry name" value="Plant_ZF_CCCH"/>
</dbReference>
<evidence type="ECO:0000259" key="8">
    <source>
        <dbReference type="PROSITE" id="PS50103"/>
    </source>
</evidence>
<evidence type="ECO:0000313" key="9">
    <source>
        <dbReference type="Proteomes" id="UP000189703"/>
    </source>
</evidence>
<dbReference type="RefSeq" id="XP_010242061.1">
    <property type="nucleotide sequence ID" value="XM_010243759.2"/>
</dbReference>
<dbReference type="RefSeq" id="XP_010242062.1">
    <property type="nucleotide sequence ID" value="XM_010243760.2"/>
</dbReference>
<keyword evidence="7" id="KW-0732">Signal</keyword>
<dbReference type="InterPro" id="IPR036855">
    <property type="entry name" value="Znf_CCCH_sf"/>
</dbReference>
<dbReference type="Proteomes" id="UP000189703">
    <property type="component" value="Unplaced"/>
</dbReference>
<dbReference type="STRING" id="4432.A0A1U7Z426"/>
<feature type="compositionally biased region" description="Basic and acidic residues" evidence="6">
    <location>
        <begin position="111"/>
        <end position="122"/>
    </location>
</feature>
<feature type="domain" description="C3H1-type" evidence="8">
    <location>
        <begin position="389"/>
        <end position="417"/>
    </location>
</feature>
<dbReference type="AlphaFoldDB" id="A0A1U7Z426"/>
<evidence type="ECO:0000256" key="2">
    <source>
        <dbReference type="ARBA" id="ARBA00022771"/>
    </source>
</evidence>
<dbReference type="PANTHER" id="PTHR12506:SF20">
    <property type="entry name" value="ZINC FINGER CCCH DOMAIN-CONTAINING PROTEIN 67"/>
    <property type="match status" value="1"/>
</dbReference>
<feature type="domain" description="C3H1-type" evidence="8">
    <location>
        <begin position="209"/>
        <end position="237"/>
    </location>
</feature>
<protein>
    <submittedName>
        <fullName evidence="10 11">Zinc finger CCCH domain-containing protein 43-like isoform X1</fullName>
    </submittedName>
</protein>
<dbReference type="GO" id="GO:0003729">
    <property type="term" value="F:mRNA binding"/>
    <property type="evidence" value="ECO:0000318"/>
    <property type="project" value="GO_Central"/>
</dbReference>
<feature type="compositionally biased region" description="Basic and acidic residues" evidence="6">
    <location>
        <begin position="57"/>
        <end position="66"/>
    </location>
</feature>
<feature type="region of interest" description="Disordered" evidence="6">
    <location>
        <begin position="96"/>
        <end position="122"/>
    </location>
</feature>
<dbReference type="Pfam" id="PF00642">
    <property type="entry name" value="zf-CCCH"/>
    <property type="match status" value="2"/>
</dbReference>
<evidence type="ECO:0000256" key="6">
    <source>
        <dbReference type="SAM" id="MobiDB-lite"/>
    </source>
</evidence>
<reference evidence="10 11" key="1">
    <citation type="submission" date="2025-04" db="UniProtKB">
        <authorList>
            <consortium name="RefSeq"/>
        </authorList>
    </citation>
    <scope>IDENTIFICATION</scope>
</reference>
<keyword evidence="2 5" id="KW-0863">Zinc-finger</keyword>
<dbReference type="PANTHER" id="PTHR12506">
    <property type="entry name" value="PROTEIN PHOSPHATASE RELATED"/>
    <property type="match status" value="1"/>
</dbReference>
<dbReference type="Gene3D" id="4.10.1000.10">
    <property type="entry name" value="Zinc finger, CCCH-type"/>
    <property type="match status" value="1"/>
</dbReference>
<evidence type="ECO:0000256" key="1">
    <source>
        <dbReference type="ARBA" id="ARBA00022723"/>
    </source>
</evidence>
<evidence type="ECO:0000256" key="5">
    <source>
        <dbReference type="PROSITE-ProRule" id="PRU00723"/>
    </source>
</evidence>
<proteinExistence type="predicted"/>
<evidence type="ECO:0000256" key="4">
    <source>
        <dbReference type="ARBA" id="ARBA00023125"/>
    </source>
</evidence>
<keyword evidence="9" id="KW-1185">Reference proteome</keyword>
<feature type="region of interest" description="Disordered" evidence="6">
    <location>
        <begin position="43"/>
        <end position="78"/>
    </location>
</feature>
<dbReference type="OrthoDB" id="411372at2759"/>
<evidence type="ECO:0000256" key="7">
    <source>
        <dbReference type="SAM" id="SignalP"/>
    </source>
</evidence>
<dbReference type="eggNOG" id="KOG1677">
    <property type="taxonomic scope" value="Eukaryota"/>
</dbReference>